<sequence length="237" mass="25478">MNIVTFETVSKTYRTGETTVTALGDVSLKIPKGMFTAFVGPSGSGKTTALNLIGCLDQPSKGTVTVAGQATGNMNRRQSAAFRGKHLGFVFQDFNLLPVLTVHENVEYPLLMIQDLPKSHRGPAVEKVLAAVGMADQAGKYPAQLSGGQKQRVAIARALVGNPALVLADEPTANLDGATAQKVIDLMKRMRDEFGITFIFSTHDPRIMDQAEAFFHMEDGRLKDASENMVDPLGGDI</sequence>
<comment type="similarity">
    <text evidence="4">Belongs to the ABC transporter superfamily. Macrolide exporter (TC 3.A.1.122) family.</text>
</comment>
<evidence type="ECO:0000259" key="5">
    <source>
        <dbReference type="PROSITE" id="PS50893"/>
    </source>
</evidence>
<name>A0A931CVK7_9BACT</name>
<dbReference type="PROSITE" id="PS00211">
    <property type="entry name" value="ABC_TRANSPORTER_1"/>
    <property type="match status" value="1"/>
</dbReference>
<reference evidence="6" key="1">
    <citation type="submission" date="2020-07" db="EMBL/GenBank/DDBJ databases">
        <title>Severe corrosion of carbon steel in oil field produced water can be linked to methanogenic archaea containing a special type of NiFe hydrogenase.</title>
        <authorList>
            <person name="Lahme S."/>
            <person name="Mand J."/>
            <person name="Longwell J."/>
            <person name="Smith R."/>
            <person name="Enning D."/>
        </authorList>
    </citation>
    <scope>NUCLEOTIDE SEQUENCE</scope>
    <source>
        <strain evidence="6">MIC098Bin6</strain>
    </source>
</reference>
<evidence type="ECO:0000313" key="6">
    <source>
        <dbReference type="EMBL" id="MBG0780172.1"/>
    </source>
</evidence>
<protein>
    <submittedName>
        <fullName evidence="6">ABC transporter ATP-binding protein</fullName>
    </submittedName>
</protein>
<dbReference type="InterPro" id="IPR027417">
    <property type="entry name" value="P-loop_NTPase"/>
</dbReference>
<dbReference type="Pfam" id="PF00005">
    <property type="entry name" value="ABC_tran"/>
    <property type="match status" value="1"/>
</dbReference>
<dbReference type="GO" id="GO:0005886">
    <property type="term" value="C:plasma membrane"/>
    <property type="evidence" value="ECO:0007669"/>
    <property type="project" value="TreeGrafter"/>
</dbReference>
<dbReference type="InterPro" id="IPR015854">
    <property type="entry name" value="ABC_transpr_LolD-like"/>
</dbReference>
<dbReference type="AlphaFoldDB" id="A0A931CVK7"/>
<gene>
    <name evidence="6" type="ORF">H0S81_09655</name>
</gene>
<dbReference type="InterPro" id="IPR003593">
    <property type="entry name" value="AAA+_ATPase"/>
</dbReference>
<dbReference type="GO" id="GO:0005524">
    <property type="term" value="F:ATP binding"/>
    <property type="evidence" value="ECO:0007669"/>
    <property type="project" value="UniProtKB-KW"/>
</dbReference>
<keyword evidence="3 6" id="KW-0067">ATP-binding</keyword>
<dbReference type="PANTHER" id="PTHR24220">
    <property type="entry name" value="IMPORT ATP-BINDING PROTEIN"/>
    <property type="match status" value="1"/>
</dbReference>
<dbReference type="InterPro" id="IPR017871">
    <property type="entry name" value="ABC_transporter-like_CS"/>
</dbReference>
<comment type="caution">
    <text evidence="6">The sequence shown here is derived from an EMBL/GenBank/DDBJ whole genome shotgun (WGS) entry which is preliminary data.</text>
</comment>
<dbReference type="CDD" id="cd03255">
    <property type="entry name" value="ABC_MJ0796_LolCDE_FtsE"/>
    <property type="match status" value="1"/>
</dbReference>
<dbReference type="GO" id="GO:0098796">
    <property type="term" value="C:membrane protein complex"/>
    <property type="evidence" value="ECO:0007669"/>
    <property type="project" value="UniProtKB-ARBA"/>
</dbReference>
<evidence type="ECO:0000256" key="4">
    <source>
        <dbReference type="ARBA" id="ARBA00038388"/>
    </source>
</evidence>
<dbReference type="EMBL" id="JACCQK010000607">
    <property type="protein sequence ID" value="MBG0780172.1"/>
    <property type="molecule type" value="Genomic_DNA"/>
</dbReference>
<keyword evidence="2" id="KW-0547">Nucleotide-binding</keyword>
<feature type="domain" description="ABC transporter" evidence="5">
    <location>
        <begin position="4"/>
        <end position="237"/>
    </location>
</feature>
<dbReference type="FunFam" id="3.40.50.300:FF:000032">
    <property type="entry name" value="Export ABC transporter ATP-binding protein"/>
    <property type="match status" value="1"/>
</dbReference>
<dbReference type="SMART" id="SM00382">
    <property type="entry name" value="AAA"/>
    <property type="match status" value="1"/>
</dbReference>
<accession>A0A931CVK7</accession>
<dbReference type="InterPro" id="IPR003439">
    <property type="entry name" value="ABC_transporter-like_ATP-bd"/>
</dbReference>
<dbReference type="GO" id="GO:0022857">
    <property type="term" value="F:transmembrane transporter activity"/>
    <property type="evidence" value="ECO:0007669"/>
    <property type="project" value="TreeGrafter"/>
</dbReference>
<evidence type="ECO:0000256" key="2">
    <source>
        <dbReference type="ARBA" id="ARBA00022741"/>
    </source>
</evidence>
<evidence type="ECO:0000256" key="1">
    <source>
        <dbReference type="ARBA" id="ARBA00022448"/>
    </source>
</evidence>
<dbReference type="Gene3D" id="3.40.50.300">
    <property type="entry name" value="P-loop containing nucleotide triphosphate hydrolases"/>
    <property type="match status" value="1"/>
</dbReference>
<dbReference type="SUPFAM" id="SSF52540">
    <property type="entry name" value="P-loop containing nucleoside triphosphate hydrolases"/>
    <property type="match status" value="1"/>
</dbReference>
<evidence type="ECO:0000313" key="7">
    <source>
        <dbReference type="Proteomes" id="UP000706172"/>
    </source>
</evidence>
<dbReference type="GO" id="GO:0016887">
    <property type="term" value="F:ATP hydrolysis activity"/>
    <property type="evidence" value="ECO:0007669"/>
    <property type="project" value="InterPro"/>
</dbReference>
<evidence type="ECO:0000256" key="3">
    <source>
        <dbReference type="ARBA" id="ARBA00022840"/>
    </source>
</evidence>
<dbReference type="Proteomes" id="UP000706172">
    <property type="component" value="Unassembled WGS sequence"/>
</dbReference>
<keyword evidence="1" id="KW-0813">Transport</keyword>
<proteinExistence type="inferred from homology"/>
<dbReference type="PROSITE" id="PS50893">
    <property type="entry name" value="ABC_TRANSPORTER_2"/>
    <property type="match status" value="1"/>
</dbReference>
<dbReference type="InterPro" id="IPR017911">
    <property type="entry name" value="MacB-like_ATP-bd"/>
</dbReference>
<organism evidence="6 7">
    <name type="scientific">Desulfotignum balticum</name>
    <dbReference type="NCBI Taxonomy" id="115781"/>
    <lineage>
        <taxon>Bacteria</taxon>
        <taxon>Pseudomonadati</taxon>
        <taxon>Thermodesulfobacteriota</taxon>
        <taxon>Desulfobacteria</taxon>
        <taxon>Desulfobacterales</taxon>
        <taxon>Desulfobacteraceae</taxon>
        <taxon>Desulfotignum</taxon>
    </lineage>
</organism>